<dbReference type="InterPro" id="IPR015174">
    <property type="entry name" value="MIF4G-like_typ-2"/>
</dbReference>
<keyword evidence="4" id="KW-0508">mRNA splicing</keyword>
<comment type="similarity">
    <text evidence="2">Belongs to the NCBP1 family.</text>
</comment>
<dbReference type="InterPro" id="IPR003890">
    <property type="entry name" value="MIF4G-like_typ-3"/>
</dbReference>
<feature type="compositionally biased region" description="Basic and acidic residues" evidence="6">
    <location>
        <begin position="1324"/>
        <end position="1336"/>
    </location>
</feature>
<name>A0A8X8X7W0_SALSN</name>
<keyword evidence="7" id="KW-0812">Transmembrane</keyword>
<feature type="compositionally biased region" description="Acidic residues" evidence="6">
    <location>
        <begin position="896"/>
        <end position="934"/>
    </location>
</feature>
<dbReference type="GO" id="GO:0006508">
    <property type="term" value="P:proteolysis"/>
    <property type="evidence" value="ECO:0007669"/>
    <property type="project" value="InterPro"/>
</dbReference>
<feature type="region of interest" description="Disordered" evidence="6">
    <location>
        <begin position="1323"/>
        <end position="1344"/>
    </location>
</feature>
<dbReference type="InterPro" id="IPR027159">
    <property type="entry name" value="CBP80"/>
</dbReference>
<feature type="domain" description="MIF4G" evidence="8">
    <location>
        <begin position="368"/>
        <end position="589"/>
    </location>
</feature>
<dbReference type="GO" id="GO:0004176">
    <property type="term" value="F:ATP-dependent peptidase activity"/>
    <property type="evidence" value="ECO:0007669"/>
    <property type="project" value="InterPro"/>
</dbReference>
<dbReference type="GO" id="GO:0005634">
    <property type="term" value="C:nucleus"/>
    <property type="evidence" value="ECO:0007669"/>
    <property type="project" value="UniProtKB-SubCell"/>
</dbReference>
<evidence type="ECO:0000313" key="10">
    <source>
        <dbReference type="Proteomes" id="UP000298416"/>
    </source>
</evidence>
<keyword evidence="10" id="KW-1185">Reference proteome</keyword>
<dbReference type="PANTHER" id="PTHR12412:SF2">
    <property type="entry name" value="NUCLEAR CAP-BINDING PROTEIN SUBUNIT 1"/>
    <property type="match status" value="1"/>
</dbReference>
<organism evidence="9">
    <name type="scientific">Salvia splendens</name>
    <name type="common">Scarlet sage</name>
    <dbReference type="NCBI Taxonomy" id="180675"/>
    <lineage>
        <taxon>Eukaryota</taxon>
        <taxon>Viridiplantae</taxon>
        <taxon>Streptophyta</taxon>
        <taxon>Embryophyta</taxon>
        <taxon>Tracheophyta</taxon>
        <taxon>Spermatophyta</taxon>
        <taxon>Magnoliopsida</taxon>
        <taxon>eudicotyledons</taxon>
        <taxon>Gunneridae</taxon>
        <taxon>Pentapetalae</taxon>
        <taxon>asterids</taxon>
        <taxon>lamiids</taxon>
        <taxon>Lamiales</taxon>
        <taxon>Lamiaceae</taxon>
        <taxon>Nepetoideae</taxon>
        <taxon>Mentheae</taxon>
        <taxon>Salviinae</taxon>
        <taxon>Salvia</taxon>
        <taxon>Salvia subgen. Calosphace</taxon>
        <taxon>core Calosphace</taxon>
    </lineage>
</organism>
<dbReference type="GO" id="GO:0006397">
    <property type="term" value="P:mRNA processing"/>
    <property type="evidence" value="ECO:0007669"/>
    <property type="project" value="UniProtKB-KW"/>
</dbReference>
<protein>
    <recommendedName>
        <fullName evidence="8">MIF4G domain-containing protein</fullName>
    </recommendedName>
</protein>
<evidence type="ECO:0000256" key="5">
    <source>
        <dbReference type="ARBA" id="ARBA00023242"/>
    </source>
</evidence>
<dbReference type="Pfam" id="PF02854">
    <property type="entry name" value="MIF4G"/>
    <property type="match status" value="1"/>
</dbReference>
<reference evidence="9" key="1">
    <citation type="submission" date="2018-01" db="EMBL/GenBank/DDBJ databases">
        <authorList>
            <person name="Mao J.F."/>
        </authorList>
    </citation>
    <scope>NUCLEOTIDE SEQUENCE</scope>
    <source>
        <strain evidence="9">Huo1</strain>
        <tissue evidence="9">Leaf</tissue>
    </source>
</reference>
<evidence type="ECO:0000256" key="1">
    <source>
        <dbReference type="ARBA" id="ARBA00004123"/>
    </source>
</evidence>
<dbReference type="EMBL" id="PNBA02000011">
    <property type="protein sequence ID" value="KAG6407313.1"/>
    <property type="molecule type" value="Genomic_DNA"/>
</dbReference>
<dbReference type="Gene3D" id="1.25.40.180">
    <property type="match status" value="3"/>
</dbReference>
<dbReference type="Pfam" id="PF09090">
    <property type="entry name" value="MIF4G_like_2"/>
    <property type="match status" value="1"/>
</dbReference>
<feature type="region of interest" description="Disordered" evidence="6">
    <location>
        <begin position="853"/>
        <end position="876"/>
    </location>
</feature>
<feature type="region of interest" description="Disordered" evidence="6">
    <location>
        <begin position="890"/>
        <end position="934"/>
    </location>
</feature>
<keyword evidence="3" id="KW-0507">mRNA processing</keyword>
<dbReference type="GO" id="GO:0006406">
    <property type="term" value="P:mRNA export from nucleus"/>
    <property type="evidence" value="ECO:0007669"/>
    <property type="project" value="InterPro"/>
</dbReference>
<evidence type="ECO:0000256" key="6">
    <source>
        <dbReference type="SAM" id="MobiDB-lite"/>
    </source>
</evidence>
<dbReference type="Gene3D" id="1.20.58.760">
    <property type="entry name" value="Peptidase M41"/>
    <property type="match status" value="1"/>
</dbReference>
<reference evidence="9" key="2">
    <citation type="submission" date="2020-08" db="EMBL/GenBank/DDBJ databases">
        <title>Plant Genome Project.</title>
        <authorList>
            <person name="Zhang R.-G."/>
        </authorList>
    </citation>
    <scope>NUCLEOTIDE SEQUENCE</scope>
    <source>
        <strain evidence="9">Huo1</strain>
        <tissue evidence="9">Leaf</tissue>
    </source>
</reference>
<evidence type="ECO:0000256" key="4">
    <source>
        <dbReference type="ARBA" id="ARBA00023187"/>
    </source>
</evidence>
<accession>A0A8X8X7W0</accession>
<dbReference type="GO" id="GO:0003729">
    <property type="term" value="F:mRNA binding"/>
    <property type="evidence" value="ECO:0007669"/>
    <property type="project" value="TreeGrafter"/>
</dbReference>
<evidence type="ECO:0000256" key="7">
    <source>
        <dbReference type="SAM" id="Phobius"/>
    </source>
</evidence>
<dbReference type="GO" id="GO:0005846">
    <property type="term" value="C:nuclear cap binding complex"/>
    <property type="evidence" value="ECO:0007669"/>
    <property type="project" value="InterPro"/>
</dbReference>
<keyword evidence="5" id="KW-0539">Nucleus</keyword>
<sequence>MAKSSPVFLLSLEPAPLLCRPSPFIFSTRFMRSRIHGRRARLRAVGEWQDYEEAVKKKDLAGALRFLRLKDELPTSSIESTPQLTEDLRLFEIERDFQVLNTCLNADDMRLVGTAYAFLKDRGLLANFGKYRNIVLGESREVTPSVLKSSTGLEVSKLSPKKWGVSGSSSVVLIAVLAGTSILINQGIDIRPNLVAILALSILDAILLGGACLAQISSYWPPYRRRILVHEAGHLLVAYLMGCPIRGVILDPIRAMQMGIQGQAGTQFWDEKLQNELSEGRLSGSAFDRYCMVLFAGIAAEALIYGEAEGGENDENLFRSICGLLEPPFTIAQMSNQARWSVLQAYNLLKLHKAAHRAAFIALESGGELSLFIDMAAYGSAVGSSTTLLLGRLQELSFRSISLQKIVSFLLQCAEQLPHKIPLYGTLVGLLNLEDEDSVKIILEDTHGNLQAALDSGSCNRIRILMRFLTALMCSKVLQPSSLVVLFETLLSSAATTVDEDKGNPSCQACADFYIICILSCLPWGGAELVEQVPEEIDRVMVGIQAYMSIRRHVSDAGCSAFEHIDDRSQDDGGKDFLEDLWSRIQDLSSKAWKLDSVPRPHLPFEPQLVAGKSHDFGSLNCPELPEPPASDTSITYGKQKHEAELKYPQRIRRLNIFPASKFEDLQPIDRSGSQYNGFGLAVCVAEARSMFYENKFVSIYKIDSSRKECASSMVGLPVPFRYEYLMAETIFSQGICKPWVLSCSYVNVIMTAEDIFWEFRLCHFLLLVSNITKLEARRFVIKLKIVLRNKLSATDEFDPIILDDIDECNEWLVGELDDDDDDIDGGNHLVHDDDDTLDWNMVYKASGVGEPRTYTRSKKRKESSTSSSSCLRVSKKKEPIIPRKGKGKRKRLALVDEESEEEEFEDSVSGDQEDEAMEDEDEMDADDSDDDELEDYALPGAFPAVVAGAVRSLFDKIAELDMECRTRLILWFSHHLSNFQFIWPWEEWAYVLDLPKWAPQRVCVQEVLEREVRLSYWDKIKQSIESAPALEDLLPPKGTTNFIYSADDGDQTERGLSSELSGMVKERVTTREIISWIDNHVLATHGLDVTLRVVVQTLLNIGSKSFTHLITVLERYGQIISKICPDQDRQVMLISEVSSFWKNNAQMTAVAIDRMMGYRLVSNVAIVRWVFLPSNVDQFHVSDRLWEILRNALTKTFNRISDLRKEVSSLKKSVVLAAEAASKAQAELEDAKSKLILTLVDGEPVLAENPVKMKRLNANVERTKQEELSTQESLEAKESLLARAVDEIEVLAEPLQDTDGSLHPSSVEADEMAIENEDTTAMELDKEGGKSEKSDSNGGRTVNGYNVGEKEQWCLSTLGYVKAFTRQFASEIWPLAEKLDAEVFTQDVHPLLRKAVYYGLRRLDEF</sequence>
<dbReference type="GO" id="GO:0000184">
    <property type="term" value="P:nuclear-transcribed mRNA catabolic process, nonsense-mediated decay"/>
    <property type="evidence" value="ECO:0007669"/>
    <property type="project" value="TreeGrafter"/>
</dbReference>
<dbReference type="SUPFAM" id="SSF140990">
    <property type="entry name" value="FtsH protease domain-like"/>
    <property type="match status" value="1"/>
</dbReference>
<dbReference type="GO" id="GO:0005524">
    <property type="term" value="F:ATP binding"/>
    <property type="evidence" value="ECO:0007669"/>
    <property type="project" value="InterPro"/>
</dbReference>
<evidence type="ECO:0000259" key="8">
    <source>
        <dbReference type="SMART" id="SM00543"/>
    </source>
</evidence>
<evidence type="ECO:0000256" key="2">
    <source>
        <dbReference type="ARBA" id="ARBA00007413"/>
    </source>
</evidence>
<dbReference type="GO" id="GO:0004222">
    <property type="term" value="F:metalloendopeptidase activity"/>
    <property type="evidence" value="ECO:0007669"/>
    <property type="project" value="InterPro"/>
</dbReference>
<comment type="subcellular location">
    <subcellularLocation>
        <location evidence="1">Nucleus</location>
    </subcellularLocation>
</comment>
<dbReference type="SMART" id="SM00543">
    <property type="entry name" value="MIF4G"/>
    <property type="match status" value="1"/>
</dbReference>
<dbReference type="FunFam" id="1.20.58.760:FF:000007">
    <property type="entry name" value="ATP-dependent zinc metalloprotease"/>
    <property type="match status" value="1"/>
</dbReference>
<keyword evidence="7" id="KW-1133">Transmembrane helix</keyword>
<dbReference type="PANTHER" id="PTHR12412">
    <property type="entry name" value="CAP BINDING PROTEIN"/>
    <property type="match status" value="1"/>
</dbReference>
<dbReference type="InterPro" id="IPR016024">
    <property type="entry name" value="ARM-type_fold"/>
</dbReference>
<keyword evidence="7" id="KW-0472">Membrane</keyword>
<dbReference type="InterPro" id="IPR015172">
    <property type="entry name" value="MIF4G-like_typ-1"/>
</dbReference>
<dbReference type="GO" id="GO:0000339">
    <property type="term" value="F:RNA cap binding"/>
    <property type="evidence" value="ECO:0007669"/>
    <property type="project" value="InterPro"/>
</dbReference>
<dbReference type="SUPFAM" id="SSF48371">
    <property type="entry name" value="ARM repeat"/>
    <property type="match status" value="3"/>
</dbReference>
<proteinExistence type="inferred from homology"/>
<evidence type="ECO:0000313" key="9">
    <source>
        <dbReference type="EMBL" id="KAG6407313.1"/>
    </source>
</evidence>
<feature type="transmembrane region" description="Helical" evidence="7">
    <location>
        <begin position="163"/>
        <end position="184"/>
    </location>
</feature>
<comment type="caution">
    <text evidence="9">The sequence shown here is derived from an EMBL/GenBank/DDBJ whole genome shotgun (WGS) entry which is preliminary data.</text>
</comment>
<dbReference type="GO" id="GO:0008380">
    <property type="term" value="P:RNA splicing"/>
    <property type="evidence" value="ECO:0007669"/>
    <property type="project" value="UniProtKB-KW"/>
</dbReference>
<dbReference type="Pfam" id="PF09088">
    <property type="entry name" value="MIF4G_like"/>
    <property type="match status" value="1"/>
</dbReference>
<dbReference type="Proteomes" id="UP000298416">
    <property type="component" value="Unassembled WGS sequence"/>
</dbReference>
<dbReference type="InterPro" id="IPR037219">
    <property type="entry name" value="Peptidase_M41-like"/>
</dbReference>
<feature type="transmembrane region" description="Helical" evidence="7">
    <location>
        <begin position="196"/>
        <end position="220"/>
    </location>
</feature>
<evidence type="ECO:0000256" key="3">
    <source>
        <dbReference type="ARBA" id="ARBA00022664"/>
    </source>
</evidence>
<gene>
    <name evidence="9" type="ORF">SASPL_130300</name>
</gene>